<gene>
    <name evidence="1" type="ORF">E2C01_087544</name>
</gene>
<reference evidence="1 2" key="1">
    <citation type="submission" date="2019-05" db="EMBL/GenBank/DDBJ databases">
        <title>Another draft genome of Portunus trituberculatus and its Hox gene families provides insights of decapod evolution.</title>
        <authorList>
            <person name="Jeong J.-H."/>
            <person name="Song I."/>
            <person name="Kim S."/>
            <person name="Choi T."/>
            <person name="Kim D."/>
            <person name="Ryu S."/>
            <person name="Kim W."/>
        </authorList>
    </citation>
    <scope>NUCLEOTIDE SEQUENCE [LARGE SCALE GENOMIC DNA]</scope>
    <source>
        <tissue evidence="1">Muscle</tissue>
    </source>
</reference>
<organism evidence="1 2">
    <name type="scientific">Portunus trituberculatus</name>
    <name type="common">Swimming crab</name>
    <name type="synonym">Neptunus trituberculatus</name>
    <dbReference type="NCBI Taxonomy" id="210409"/>
    <lineage>
        <taxon>Eukaryota</taxon>
        <taxon>Metazoa</taxon>
        <taxon>Ecdysozoa</taxon>
        <taxon>Arthropoda</taxon>
        <taxon>Crustacea</taxon>
        <taxon>Multicrustacea</taxon>
        <taxon>Malacostraca</taxon>
        <taxon>Eumalacostraca</taxon>
        <taxon>Eucarida</taxon>
        <taxon>Decapoda</taxon>
        <taxon>Pleocyemata</taxon>
        <taxon>Brachyura</taxon>
        <taxon>Eubrachyura</taxon>
        <taxon>Portunoidea</taxon>
        <taxon>Portunidae</taxon>
        <taxon>Portuninae</taxon>
        <taxon>Portunus</taxon>
    </lineage>
</organism>
<comment type="caution">
    <text evidence="1">The sequence shown here is derived from an EMBL/GenBank/DDBJ whole genome shotgun (WGS) entry which is preliminary data.</text>
</comment>
<evidence type="ECO:0000313" key="1">
    <source>
        <dbReference type="EMBL" id="MPC92455.1"/>
    </source>
</evidence>
<protein>
    <submittedName>
        <fullName evidence="1">Uncharacterized protein</fullName>
    </submittedName>
</protein>
<dbReference type="EMBL" id="VSRR010091335">
    <property type="protein sequence ID" value="MPC92455.1"/>
    <property type="molecule type" value="Genomic_DNA"/>
</dbReference>
<name>A0A5B7JCS1_PORTR</name>
<dbReference type="AlphaFoldDB" id="A0A5B7JCS1"/>
<evidence type="ECO:0000313" key="2">
    <source>
        <dbReference type="Proteomes" id="UP000324222"/>
    </source>
</evidence>
<sequence>MSVCEEYGVAKQTVSDIINKKNKLVEYSAKFCKDASSGKRGEGASRKNVRSGKDAALDISKLLIELSASPLHNTAETGERDRLREPGVLSDLPESLDYEIFTSPLNIFLLGVCAVPMSSSYFCFFHSNI</sequence>
<proteinExistence type="predicted"/>
<dbReference type="Proteomes" id="UP000324222">
    <property type="component" value="Unassembled WGS sequence"/>
</dbReference>
<accession>A0A5B7JCS1</accession>
<keyword evidence="2" id="KW-1185">Reference proteome</keyword>